<name>A0A8J2RCK7_9CRUS</name>
<accession>A0A8J2RCK7</accession>
<sequence length="77" mass="8450">MTRRAITITFRRPLAVHGLELSLVFGSALLTTNGLVTSGGGYSQQQQQAYNRNYSSKQDASYSEAIMTLFANFVRSG</sequence>
<protein>
    <submittedName>
        <fullName evidence="1">Uncharacterized protein</fullName>
    </submittedName>
</protein>
<proteinExistence type="predicted"/>
<evidence type="ECO:0000313" key="1">
    <source>
        <dbReference type="EMBL" id="CAH0099788.1"/>
    </source>
</evidence>
<gene>
    <name evidence="1" type="ORF">DGAL_LOCUS1946</name>
</gene>
<keyword evidence="2" id="KW-1185">Reference proteome</keyword>
<comment type="caution">
    <text evidence="1">The sequence shown here is derived from an EMBL/GenBank/DDBJ whole genome shotgun (WGS) entry which is preliminary data.</text>
</comment>
<organism evidence="1 2">
    <name type="scientific">Daphnia galeata</name>
    <dbReference type="NCBI Taxonomy" id="27404"/>
    <lineage>
        <taxon>Eukaryota</taxon>
        <taxon>Metazoa</taxon>
        <taxon>Ecdysozoa</taxon>
        <taxon>Arthropoda</taxon>
        <taxon>Crustacea</taxon>
        <taxon>Branchiopoda</taxon>
        <taxon>Diplostraca</taxon>
        <taxon>Cladocera</taxon>
        <taxon>Anomopoda</taxon>
        <taxon>Daphniidae</taxon>
        <taxon>Daphnia</taxon>
    </lineage>
</organism>
<evidence type="ECO:0000313" key="2">
    <source>
        <dbReference type="Proteomes" id="UP000789390"/>
    </source>
</evidence>
<reference evidence="1" key="1">
    <citation type="submission" date="2021-11" db="EMBL/GenBank/DDBJ databases">
        <authorList>
            <person name="Schell T."/>
        </authorList>
    </citation>
    <scope>NUCLEOTIDE SEQUENCE</scope>
    <source>
        <strain evidence="1">M5</strain>
    </source>
</reference>
<dbReference type="Proteomes" id="UP000789390">
    <property type="component" value="Unassembled WGS sequence"/>
</dbReference>
<dbReference type="EMBL" id="CAKKLH010000024">
    <property type="protein sequence ID" value="CAH0099788.1"/>
    <property type="molecule type" value="Genomic_DNA"/>
</dbReference>
<dbReference type="AlphaFoldDB" id="A0A8J2RCK7"/>